<dbReference type="AlphaFoldDB" id="A0A4Y2UT77"/>
<sequence>MSLPGNIGLMVWKRHLQRFLLTTPDHDDKIDHHFGDERRYSKVLEFSRYLSYEPRFGFLQRFPCDVTLSQEDYTYAAVRIDWDRLGSSNVFGISLWSFIRSAS</sequence>
<comment type="caution">
    <text evidence="1">The sequence shown here is derived from an EMBL/GenBank/DDBJ whole genome shotgun (WGS) entry which is preliminary data.</text>
</comment>
<gene>
    <name evidence="1" type="ORF">AVEN_14344_1</name>
</gene>
<dbReference type="Proteomes" id="UP000499080">
    <property type="component" value="Unassembled WGS sequence"/>
</dbReference>
<keyword evidence="2" id="KW-1185">Reference proteome</keyword>
<proteinExistence type="predicted"/>
<evidence type="ECO:0000313" key="1">
    <source>
        <dbReference type="EMBL" id="GBO16205.1"/>
    </source>
</evidence>
<accession>A0A4Y2UT77</accession>
<name>A0A4Y2UT77_ARAVE</name>
<evidence type="ECO:0000313" key="2">
    <source>
        <dbReference type="Proteomes" id="UP000499080"/>
    </source>
</evidence>
<organism evidence="1 2">
    <name type="scientific">Araneus ventricosus</name>
    <name type="common">Orbweaver spider</name>
    <name type="synonym">Epeira ventricosa</name>
    <dbReference type="NCBI Taxonomy" id="182803"/>
    <lineage>
        <taxon>Eukaryota</taxon>
        <taxon>Metazoa</taxon>
        <taxon>Ecdysozoa</taxon>
        <taxon>Arthropoda</taxon>
        <taxon>Chelicerata</taxon>
        <taxon>Arachnida</taxon>
        <taxon>Araneae</taxon>
        <taxon>Araneomorphae</taxon>
        <taxon>Entelegynae</taxon>
        <taxon>Araneoidea</taxon>
        <taxon>Araneidae</taxon>
        <taxon>Araneus</taxon>
    </lineage>
</organism>
<dbReference type="EMBL" id="BGPR01040131">
    <property type="protein sequence ID" value="GBO16205.1"/>
    <property type="molecule type" value="Genomic_DNA"/>
</dbReference>
<protein>
    <submittedName>
        <fullName evidence="1">Uncharacterized protein</fullName>
    </submittedName>
</protein>
<reference evidence="1 2" key="1">
    <citation type="journal article" date="2019" name="Sci. Rep.">
        <title>Orb-weaving spider Araneus ventricosus genome elucidates the spidroin gene catalogue.</title>
        <authorList>
            <person name="Kono N."/>
            <person name="Nakamura H."/>
            <person name="Ohtoshi R."/>
            <person name="Moran D.A.P."/>
            <person name="Shinohara A."/>
            <person name="Yoshida Y."/>
            <person name="Fujiwara M."/>
            <person name="Mori M."/>
            <person name="Tomita M."/>
            <person name="Arakawa K."/>
        </authorList>
    </citation>
    <scope>NUCLEOTIDE SEQUENCE [LARGE SCALE GENOMIC DNA]</scope>
</reference>